<gene>
    <name evidence="2" type="ORF">GS18_0212540</name>
</gene>
<dbReference type="AlphaFoldDB" id="A0A084GX62"/>
<keyword evidence="3" id="KW-1185">Reference proteome</keyword>
<name>A0A084GX62_METID</name>
<feature type="region of interest" description="Disordered" evidence="1">
    <location>
        <begin position="72"/>
        <end position="96"/>
    </location>
</feature>
<proteinExistence type="predicted"/>
<accession>A0A084GX62</accession>
<evidence type="ECO:0000313" key="2">
    <source>
        <dbReference type="EMBL" id="KEZ51924.1"/>
    </source>
</evidence>
<evidence type="ECO:0000313" key="3">
    <source>
        <dbReference type="Proteomes" id="UP000028549"/>
    </source>
</evidence>
<organism evidence="2 3">
    <name type="scientific">Metabacillus indicus</name>
    <name type="common">Bacillus indicus</name>
    <dbReference type="NCBI Taxonomy" id="246786"/>
    <lineage>
        <taxon>Bacteria</taxon>
        <taxon>Bacillati</taxon>
        <taxon>Bacillota</taxon>
        <taxon>Bacilli</taxon>
        <taxon>Bacillales</taxon>
        <taxon>Bacillaceae</taxon>
        <taxon>Metabacillus</taxon>
    </lineage>
</organism>
<evidence type="ECO:0000256" key="1">
    <source>
        <dbReference type="SAM" id="MobiDB-lite"/>
    </source>
</evidence>
<sequence length="129" mass="13710">MTKLFCQEKDAARQKVIEVSLHHSVKRPPQQLGGPFQVILACCNVPVPFRSSHKITAGSAWSLLAALAGSSVPSSSHRKAEAPVLLRQSDKKSPEKSGFDFLGDFVLTEELGAAAGQGVKCLPLQSTGV</sequence>
<protein>
    <submittedName>
        <fullName evidence="2">Uncharacterized protein</fullName>
    </submittedName>
</protein>
<dbReference type="STRING" id="246786.GS18_0212540"/>
<comment type="caution">
    <text evidence="2">The sequence shown here is derived from an EMBL/GenBank/DDBJ whole genome shotgun (WGS) entry which is preliminary data.</text>
</comment>
<dbReference type="EMBL" id="JNVC02000005">
    <property type="protein sequence ID" value="KEZ51924.1"/>
    <property type="molecule type" value="Genomic_DNA"/>
</dbReference>
<reference evidence="2 3" key="1">
    <citation type="journal article" date="2005" name="Int. J. Syst. Evol. Microbiol.">
        <title>Bacillus cibi sp. nov., isolated from jeotgal, a traditional Korean fermented seafood.</title>
        <authorList>
            <person name="Yoon J.H."/>
            <person name="Lee C.H."/>
            <person name="Oh T.K."/>
        </authorList>
    </citation>
    <scope>NUCLEOTIDE SEQUENCE [LARGE SCALE GENOMIC DNA]</scope>
    <source>
        <strain evidence="2 3">DSM 16189</strain>
    </source>
</reference>
<dbReference type="Proteomes" id="UP000028549">
    <property type="component" value="Unassembled WGS sequence"/>
</dbReference>